<dbReference type="Pfam" id="PF13439">
    <property type="entry name" value="Glyco_transf_4"/>
    <property type="match status" value="1"/>
</dbReference>
<feature type="domain" description="Glycosyltransferase subfamily 4-like N-terminal" evidence="2">
    <location>
        <begin position="17"/>
        <end position="178"/>
    </location>
</feature>
<evidence type="ECO:0000259" key="1">
    <source>
        <dbReference type="Pfam" id="PF00534"/>
    </source>
</evidence>
<keyword evidence="3" id="KW-0808">Transferase</keyword>
<proteinExistence type="predicted"/>
<evidence type="ECO:0000259" key="2">
    <source>
        <dbReference type="Pfam" id="PF13439"/>
    </source>
</evidence>
<feature type="domain" description="Glycosyl transferase family 1" evidence="1">
    <location>
        <begin position="186"/>
        <end position="345"/>
    </location>
</feature>
<dbReference type="RefSeq" id="WP_189772164.1">
    <property type="nucleotide sequence ID" value="NZ_BNCK01000007.1"/>
</dbReference>
<dbReference type="AlphaFoldDB" id="A0A919BLV6"/>
<reference evidence="3" key="1">
    <citation type="journal article" date="2014" name="Int. J. Syst. Evol. Microbiol.">
        <title>Complete genome sequence of Corynebacterium casei LMG S-19264T (=DSM 44701T), isolated from a smear-ripened cheese.</title>
        <authorList>
            <consortium name="US DOE Joint Genome Institute (JGI-PGF)"/>
            <person name="Walter F."/>
            <person name="Albersmeier A."/>
            <person name="Kalinowski J."/>
            <person name="Ruckert C."/>
        </authorList>
    </citation>
    <scope>NUCLEOTIDE SEQUENCE</scope>
    <source>
        <strain evidence="3">KCTC 42731</strain>
    </source>
</reference>
<sequence>MTKPRIRIAHLILQLDIGGLERVMLNTIKRMQETNEEYEHVIVSLTDANDFSQQGLLKPIEIHCMHKKPGNDWGLHLRLFKLFRQLNIDVLHSYNLSTIEYQFVAMLAGVKGRVHAEHGRDIGDPQGLNKKHNFLRKLISNFIHRYIAVSDELYQWLKTTVGIKDNKVTLITNGINTDLFNLPKSSSDQVRFINVARLSPIKDHENLLQACEILSNNSGLNANWQLTIVGDGPLKEQLHQSMQAKGLGEKVTFLGARNDIAQLISQSDVFVLSSIAEGIPMTILEAMSGSTPVISTAVGGIPQVITPDVDGYLVENKNAAQLAQAMRNYIENDDLKTTHGKAAREKVLTKFDEKNMVDAYLDCYQQILKKDKA</sequence>
<gene>
    <name evidence="3" type="ORF">GCM10017161_29730</name>
</gene>
<dbReference type="PANTHER" id="PTHR12526">
    <property type="entry name" value="GLYCOSYLTRANSFERASE"/>
    <property type="match status" value="1"/>
</dbReference>
<dbReference type="EMBL" id="BNCK01000007">
    <property type="protein sequence ID" value="GHF99363.1"/>
    <property type="molecule type" value="Genomic_DNA"/>
</dbReference>
<dbReference type="SUPFAM" id="SSF53756">
    <property type="entry name" value="UDP-Glycosyltransferase/glycogen phosphorylase"/>
    <property type="match status" value="1"/>
</dbReference>
<dbReference type="InterPro" id="IPR001296">
    <property type="entry name" value="Glyco_trans_1"/>
</dbReference>
<dbReference type="GO" id="GO:1901135">
    <property type="term" value="P:carbohydrate derivative metabolic process"/>
    <property type="evidence" value="ECO:0007669"/>
    <property type="project" value="UniProtKB-ARBA"/>
</dbReference>
<name>A0A919BLV6_9GAMM</name>
<dbReference type="Pfam" id="PF00534">
    <property type="entry name" value="Glycos_transf_1"/>
    <property type="match status" value="1"/>
</dbReference>
<dbReference type="InterPro" id="IPR028098">
    <property type="entry name" value="Glyco_trans_4-like_N"/>
</dbReference>
<dbReference type="GO" id="GO:0016757">
    <property type="term" value="F:glycosyltransferase activity"/>
    <property type="evidence" value="ECO:0007669"/>
    <property type="project" value="InterPro"/>
</dbReference>
<dbReference type="Proteomes" id="UP000623842">
    <property type="component" value="Unassembled WGS sequence"/>
</dbReference>
<dbReference type="InterPro" id="IPR017522">
    <property type="entry name" value="Sugar_tfrase_PEP-CTERM_Stp2"/>
</dbReference>
<dbReference type="PANTHER" id="PTHR12526:SF630">
    <property type="entry name" value="GLYCOSYLTRANSFERASE"/>
    <property type="match status" value="1"/>
</dbReference>
<accession>A0A919BLV6</accession>
<keyword evidence="4" id="KW-1185">Reference proteome</keyword>
<dbReference type="NCBIfam" id="TIGR03088">
    <property type="entry name" value="stp2"/>
    <property type="match status" value="1"/>
</dbReference>
<organism evidence="3 4">
    <name type="scientific">Thalassotalea marina</name>
    <dbReference type="NCBI Taxonomy" id="1673741"/>
    <lineage>
        <taxon>Bacteria</taxon>
        <taxon>Pseudomonadati</taxon>
        <taxon>Pseudomonadota</taxon>
        <taxon>Gammaproteobacteria</taxon>
        <taxon>Alteromonadales</taxon>
        <taxon>Colwelliaceae</taxon>
        <taxon>Thalassotalea</taxon>
    </lineage>
</organism>
<evidence type="ECO:0000313" key="3">
    <source>
        <dbReference type="EMBL" id="GHF99363.1"/>
    </source>
</evidence>
<protein>
    <submittedName>
        <fullName evidence="3">Glycosyl transferase family 1</fullName>
    </submittedName>
</protein>
<dbReference type="Gene3D" id="3.40.50.2000">
    <property type="entry name" value="Glycogen Phosphorylase B"/>
    <property type="match status" value="2"/>
</dbReference>
<reference evidence="3" key="2">
    <citation type="submission" date="2020-09" db="EMBL/GenBank/DDBJ databases">
        <authorList>
            <person name="Sun Q."/>
            <person name="Kim S."/>
        </authorList>
    </citation>
    <scope>NUCLEOTIDE SEQUENCE</scope>
    <source>
        <strain evidence="3">KCTC 42731</strain>
    </source>
</reference>
<comment type="caution">
    <text evidence="3">The sequence shown here is derived from an EMBL/GenBank/DDBJ whole genome shotgun (WGS) entry which is preliminary data.</text>
</comment>
<evidence type="ECO:0000313" key="4">
    <source>
        <dbReference type="Proteomes" id="UP000623842"/>
    </source>
</evidence>